<keyword evidence="2" id="KW-0812">Transmembrane</keyword>
<protein>
    <submittedName>
        <fullName evidence="3">Uncharacterized protein</fullName>
    </submittedName>
</protein>
<proteinExistence type="predicted"/>
<name>A0A9X3IY43_9BACT</name>
<evidence type="ECO:0000256" key="2">
    <source>
        <dbReference type="SAM" id="Phobius"/>
    </source>
</evidence>
<feature type="region of interest" description="Disordered" evidence="1">
    <location>
        <begin position="1"/>
        <end position="28"/>
    </location>
</feature>
<evidence type="ECO:0000313" key="3">
    <source>
        <dbReference type="EMBL" id="MCY1007660.1"/>
    </source>
</evidence>
<evidence type="ECO:0000313" key="4">
    <source>
        <dbReference type="Proteomes" id="UP001150924"/>
    </source>
</evidence>
<accession>A0A9X3IY43</accession>
<organism evidence="3 4">
    <name type="scientific">Nannocystis pusilla</name>
    <dbReference type="NCBI Taxonomy" id="889268"/>
    <lineage>
        <taxon>Bacteria</taxon>
        <taxon>Pseudomonadati</taxon>
        <taxon>Myxococcota</taxon>
        <taxon>Polyangia</taxon>
        <taxon>Nannocystales</taxon>
        <taxon>Nannocystaceae</taxon>
        <taxon>Nannocystis</taxon>
    </lineage>
</organism>
<dbReference type="Proteomes" id="UP001150924">
    <property type="component" value="Unassembled WGS sequence"/>
</dbReference>
<gene>
    <name evidence="3" type="ORF">OV079_19315</name>
</gene>
<feature type="transmembrane region" description="Helical" evidence="2">
    <location>
        <begin position="33"/>
        <end position="56"/>
    </location>
</feature>
<keyword evidence="2" id="KW-0472">Membrane</keyword>
<sequence length="58" mass="6421">MRKLGIHPPSSAQLLERRTPHARSDEPSARAPWLTPVVFPAMLVLLVATVLIYVFAAQ</sequence>
<evidence type="ECO:0000256" key="1">
    <source>
        <dbReference type="SAM" id="MobiDB-lite"/>
    </source>
</evidence>
<keyword evidence="4" id="KW-1185">Reference proteome</keyword>
<dbReference type="RefSeq" id="WP_267770303.1">
    <property type="nucleotide sequence ID" value="NZ_JAPNKE010000002.1"/>
</dbReference>
<dbReference type="AlphaFoldDB" id="A0A9X3IY43"/>
<reference evidence="3" key="1">
    <citation type="submission" date="2022-11" db="EMBL/GenBank/DDBJ databases">
        <title>Minimal conservation of predation-associated metabolite biosynthetic gene clusters underscores biosynthetic potential of Myxococcota including descriptions for ten novel species: Archangium lansinium sp. nov., Myxococcus landrumus sp. nov., Nannocystis bai.</title>
        <authorList>
            <person name="Ahearne A."/>
            <person name="Stevens C."/>
            <person name="Phillips K."/>
        </authorList>
    </citation>
    <scope>NUCLEOTIDE SEQUENCE</scope>
    <source>
        <strain evidence="3">Na p29</strain>
    </source>
</reference>
<dbReference type="EMBL" id="JAPNKE010000002">
    <property type="protein sequence ID" value="MCY1007660.1"/>
    <property type="molecule type" value="Genomic_DNA"/>
</dbReference>
<comment type="caution">
    <text evidence="3">The sequence shown here is derived from an EMBL/GenBank/DDBJ whole genome shotgun (WGS) entry which is preliminary data.</text>
</comment>
<keyword evidence="2" id="KW-1133">Transmembrane helix</keyword>
<feature type="compositionally biased region" description="Basic and acidic residues" evidence="1">
    <location>
        <begin position="15"/>
        <end position="28"/>
    </location>
</feature>